<feature type="domain" description="IPT/TIG" evidence="2">
    <location>
        <begin position="432"/>
        <end position="518"/>
    </location>
</feature>
<dbReference type="KEGG" id="dac:Daci_5889"/>
<protein>
    <submittedName>
        <fullName evidence="3">Cell surface receptor IPT/TIG domain protein</fullName>
    </submittedName>
</protein>
<reference evidence="4" key="2">
    <citation type="submission" date="2007-11" db="EMBL/GenBank/DDBJ databases">
        <title>Complete sequence of Delftia acidovorans DSM 14801 / SPH-1.</title>
        <authorList>
            <person name="Copeland A."/>
            <person name="Lucas S."/>
            <person name="Lapidus A."/>
            <person name="Barry K."/>
            <person name="Glavina del Rio T."/>
            <person name="Dalin E."/>
            <person name="Tice H."/>
            <person name="Pitluck S."/>
            <person name="Lowry S."/>
            <person name="Clum A."/>
            <person name="Schmutz J."/>
            <person name="Larimer F."/>
            <person name="Land M."/>
            <person name="Hauser L."/>
            <person name="Kyrpides N."/>
            <person name="Kim E."/>
            <person name="Schleheck D."/>
            <person name="Richardson P."/>
        </authorList>
    </citation>
    <scope>NUCLEOTIDE SEQUENCE [LARGE SCALE GENOMIC DNA]</scope>
    <source>
        <strain evidence="4">DSM 14801 / SPH-1</strain>
    </source>
</reference>
<dbReference type="InterPro" id="IPR026442">
    <property type="entry name" value="IPTL_CTERM"/>
</dbReference>
<dbReference type="PANTHER" id="PTHR46769">
    <property type="entry name" value="POLYCYSTIC KIDNEY AND HEPATIC DISEASE 1 (AUTOSOMAL RECESSIVE)-LIKE 1"/>
    <property type="match status" value="1"/>
</dbReference>
<evidence type="ECO:0000313" key="4">
    <source>
        <dbReference type="Proteomes" id="UP000000784"/>
    </source>
</evidence>
<proteinExistence type="predicted"/>
<dbReference type="InterPro" id="IPR053784">
    <property type="entry name" value="Choice_anch_U_dom"/>
</dbReference>
<gene>
    <name evidence="3" type="ordered locus">Daci_5889</name>
</gene>
<feature type="domain" description="IPT/TIG" evidence="2">
    <location>
        <begin position="344"/>
        <end position="430"/>
    </location>
</feature>
<dbReference type="eggNOG" id="COG3468">
    <property type="taxonomic scope" value="Bacteria"/>
</dbReference>
<evidence type="ECO:0000313" key="3">
    <source>
        <dbReference type="EMBL" id="ABX38517.1"/>
    </source>
</evidence>
<feature type="domain" description="IPT/TIG" evidence="2">
    <location>
        <begin position="520"/>
        <end position="603"/>
    </location>
</feature>
<dbReference type="NCBIfam" id="TIGR04174">
    <property type="entry name" value="IPTL_CTERM"/>
    <property type="match status" value="1"/>
</dbReference>
<dbReference type="NCBIfam" id="NF041766">
    <property type="entry name" value="choice_anch_U"/>
    <property type="match status" value="1"/>
</dbReference>
<name>A9C154_DELAS</name>
<dbReference type="Pfam" id="PF01833">
    <property type="entry name" value="TIG"/>
    <property type="match status" value="6"/>
</dbReference>
<dbReference type="PANTHER" id="PTHR46769:SF2">
    <property type="entry name" value="FIBROCYSTIN-L ISOFORM 2 PRECURSOR-RELATED"/>
    <property type="match status" value="1"/>
</dbReference>
<dbReference type="Proteomes" id="UP000000784">
    <property type="component" value="Chromosome"/>
</dbReference>
<dbReference type="InterPro" id="IPR013783">
    <property type="entry name" value="Ig-like_fold"/>
</dbReference>
<feature type="domain" description="IPT/TIG" evidence="2">
    <location>
        <begin position="605"/>
        <end position="689"/>
    </location>
</feature>
<feature type="domain" description="IPT/TIG" evidence="2">
    <location>
        <begin position="256"/>
        <end position="342"/>
    </location>
</feature>
<dbReference type="Pfam" id="PF18203">
    <property type="entry name" value="IPTL-CTERM"/>
    <property type="match status" value="1"/>
</dbReference>
<accession>A9C154</accession>
<dbReference type="InterPro" id="IPR002909">
    <property type="entry name" value="IPT_dom"/>
</dbReference>
<evidence type="ECO:0000256" key="1">
    <source>
        <dbReference type="ARBA" id="ARBA00022729"/>
    </source>
</evidence>
<keyword evidence="4" id="KW-1185">Reference proteome</keyword>
<reference evidence="3 4" key="1">
    <citation type="journal article" date="2004" name="Appl. Environ. Microbiol.">
        <title>Mineralization of individual congeners of linear alkylbenzenesulfonate by defined pairs of heterotrophic bacteria.</title>
        <authorList>
            <person name="Schleheck D."/>
            <person name="Knepper T.P."/>
            <person name="Fischer K."/>
            <person name="Cook A.M."/>
        </authorList>
    </citation>
    <scope>NUCLEOTIDE SEQUENCE [LARGE SCALE GENOMIC DNA]</scope>
    <source>
        <strain evidence="4">DSM 14801 / SPH-1</strain>
    </source>
</reference>
<dbReference type="Gene3D" id="2.60.40.10">
    <property type="entry name" value="Immunoglobulins"/>
    <property type="match status" value="6"/>
</dbReference>
<dbReference type="InterPro" id="IPR014756">
    <property type="entry name" value="Ig_E-set"/>
</dbReference>
<dbReference type="SUPFAM" id="SSF81296">
    <property type="entry name" value="E set domains"/>
    <property type="match status" value="6"/>
</dbReference>
<organism evidence="3 4">
    <name type="scientific">Delftia acidovorans (strain DSM 14801 / SPH-1)</name>
    <dbReference type="NCBI Taxonomy" id="398578"/>
    <lineage>
        <taxon>Bacteria</taxon>
        <taxon>Pseudomonadati</taxon>
        <taxon>Pseudomonadota</taxon>
        <taxon>Betaproteobacteria</taxon>
        <taxon>Burkholderiales</taxon>
        <taxon>Comamonadaceae</taxon>
        <taxon>Delftia</taxon>
    </lineage>
</organism>
<dbReference type="eggNOG" id="COG2374">
    <property type="taxonomic scope" value="Bacteria"/>
</dbReference>
<dbReference type="CDD" id="cd00603">
    <property type="entry name" value="IPT_PCSR"/>
    <property type="match status" value="2"/>
</dbReference>
<dbReference type="EMBL" id="CP000884">
    <property type="protein sequence ID" value="ABX38517.1"/>
    <property type="molecule type" value="Genomic_DNA"/>
</dbReference>
<sequence length="859" mass="86103">MTETSHRRPSIRSFRWMPRSWIIVFIFFSASTAYAAASRTLLSTLDVGPGNVWVNASYPRYQEFRTGETNVVITDVSIRIFDSLGTGFPLLKLCGSPSENCQQLDHKETVGNVYSFTGSYQASANKSVRIIFDCNCDGGSGYGVYFGLRSIPGASSNAPGYQFAVKVDAIALPTITRILPSSGPTTGNTQVRLDGTGLLDAAGIKFGDTDALQFQMDSDTQITAVSPAHASGTVGIKLVTTANGAYTNGDFTYVAAPAITAIHPIAGPTAGGTPVILTGSGFTSAAPSGAVQFGSTAANYTVNSDTQITAIAPPGAAGTVEITVSTIGGNSASSIGDRFTYVAAPAITAIHPIAGPTAGGTPVILTGSGFTSAAPSGAVQFGSTAANYTVNSDTQITATAPPGAAGTVDITVSTIGGNSASSIVDRFTYVAAPAITAIHPIAGPTAGGTPVILTGSGFTSATPSGAVQFGSTAANYTVNSDTQITAIAPPGAAGTVDITVSTVGGTSATSAGDRFTYAQAPTTASITPTTGPSAGGTQITLTGTHLSAASTVKFGNQSATGVSVVSDTQLTAISPPGTGTVDLTVTTPGGTSAITGTARFSYAGVPSITGLSTQHGPVAGGTQVLISGSGFTAATSVKFGTAEAAGFTVDSATRITANAPPGSSGIVSVSVTTPEGTSPASAVAQFRYQLDSASLLFPEGELAMHLSGADCGFEGMPTKSAPPPTGLPSGFGFPYGQIAFQAGGCTSGGTLRVALTLPKDVPAGTQLYKLINGQWLKWDAQVSGADIVFSVTDNDGNSTAQTTGDNDPTPGRIDDPIMVAVPLLPATPAAVPALGHWSLTLLSLLFAGLLAGGWRAPRS</sequence>
<keyword evidence="3" id="KW-0675">Receptor</keyword>
<dbReference type="CDD" id="cd00102">
    <property type="entry name" value="IPT"/>
    <property type="match status" value="4"/>
</dbReference>
<keyword evidence="1" id="KW-0732">Signal</keyword>
<dbReference type="STRING" id="398578.Daci_5889"/>
<dbReference type="SMART" id="SM00429">
    <property type="entry name" value="IPT"/>
    <property type="match status" value="6"/>
</dbReference>
<feature type="domain" description="IPT/TIG" evidence="2">
    <location>
        <begin position="172"/>
        <end position="254"/>
    </location>
</feature>
<dbReference type="InterPro" id="IPR052387">
    <property type="entry name" value="Fibrocystin"/>
</dbReference>
<dbReference type="AlphaFoldDB" id="A9C154"/>
<dbReference type="HOGENOM" id="CLU_016604_0_0_4"/>
<evidence type="ECO:0000259" key="2">
    <source>
        <dbReference type="SMART" id="SM00429"/>
    </source>
</evidence>